<reference evidence="7" key="1">
    <citation type="submission" date="2022-06" db="EMBL/GenBank/DDBJ databases">
        <title>Vallitalea longa sp. nov., an anaerobic bacterium isolated from marine sediment.</title>
        <authorList>
            <person name="Hirano S."/>
            <person name="Terahara T."/>
            <person name="Mori K."/>
            <person name="Hamada M."/>
            <person name="Matsumoto R."/>
            <person name="Kobayashi T."/>
        </authorList>
    </citation>
    <scope>NUCLEOTIDE SEQUENCE</scope>
    <source>
        <strain evidence="7">SH18-1</strain>
    </source>
</reference>
<dbReference type="Pfam" id="PF08306">
    <property type="entry name" value="Glyco_hydro_98M"/>
    <property type="match status" value="1"/>
</dbReference>
<evidence type="ECO:0000256" key="2">
    <source>
        <dbReference type="ARBA" id="ARBA00023295"/>
    </source>
</evidence>
<dbReference type="GO" id="GO:0016798">
    <property type="term" value="F:hydrolase activity, acting on glycosyl bonds"/>
    <property type="evidence" value="ECO:0007669"/>
    <property type="project" value="UniProtKB-KW"/>
</dbReference>
<protein>
    <recommendedName>
        <fullName evidence="9">F5/8 type C domain-containing protein</fullName>
    </recommendedName>
</protein>
<dbReference type="Gene3D" id="2.115.10.20">
    <property type="entry name" value="Glycosyl hydrolase domain, family 43"/>
    <property type="match status" value="1"/>
</dbReference>
<evidence type="ECO:0000259" key="5">
    <source>
        <dbReference type="Pfam" id="PF08307"/>
    </source>
</evidence>
<dbReference type="InterPro" id="IPR013190">
    <property type="entry name" value="GH98_C"/>
</dbReference>
<gene>
    <name evidence="7" type="ORF">SH1V18_00450</name>
</gene>
<dbReference type="Gene3D" id="3.20.20.80">
    <property type="entry name" value="Glycosidases"/>
    <property type="match status" value="1"/>
</dbReference>
<feature type="domain" description="Beta-xylosidase C-terminal Concanavalin A-like" evidence="6">
    <location>
        <begin position="1261"/>
        <end position="1367"/>
    </location>
</feature>
<dbReference type="InterPro" id="IPR013191">
    <property type="entry name" value="GH98_central"/>
</dbReference>
<accession>A0A9W5Y706</accession>
<keyword evidence="2" id="KW-0326">Glycosidase</keyword>
<feature type="signal peptide" evidence="3">
    <location>
        <begin position="1"/>
        <end position="26"/>
    </location>
</feature>
<evidence type="ECO:0000313" key="7">
    <source>
        <dbReference type="EMBL" id="GKX27565.1"/>
    </source>
</evidence>
<name>A0A9W5Y706_9FIRM</name>
<evidence type="ECO:0000256" key="3">
    <source>
        <dbReference type="SAM" id="SignalP"/>
    </source>
</evidence>
<evidence type="ECO:0000259" key="6">
    <source>
        <dbReference type="Pfam" id="PF17851"/>
    </source>
</evidence>
<evidence type="ECO:0000313" key="8">
    <source>
        <dbReference type="Proteomes" id="UP001144256"/>
    </source>
</evidence>
<dbReference type="Gene3D" id="2.60.120.200">
    <property type="match status" value="1"/>
</dbReference>
<dbReference type="GO" id="GO:0005975">
    <property type="term" value="P:carbohydrate metabolic process"/>
    <property type="evidence" value="ECO:0007669"/>
    <property type="project" value="InterPro"/>
</dbReference>
<dbReference type="EMBL" id="BRLB01000001">
    <property type="protein sequence ID" value="GKX27565.1"/>
    <property type="molecule type" value="Genomic_DNA"/>
</dbReference>
<dbReference type="InterPro" id="IPR041542">
    <property type="entry name" value="GH43_C2"/>
</dbReference>
<keyword evidence="3" id="KW-0732">Signal</keyword>
<evidence type="ECO:0000259" key="4">
    <source>
        <dbReference type="Pfam" id="PF08306"/>
    </source>
</evidence>
<dbReference type="Proteomes" id="UP001144256">
    <property type="component" value="Unassembled WGS sequence"/>
</dbReference>
<dbReference type="Gene3D" id="3.30.2330.20">
    <property type="entry name" value="family 98 glycoside hydrolase"/>
    <property type="match status" value="1"/>
</dbReference>
<evidence type="ECO:0000256" key="1">
    <source>
        <dbReference type="ARBA" id="ARBA00022801"/>
    </source>
</evidence>
<dbReference type="Gene3D" id="2.60.120.260">
    <property type="entry name" value="Galactose-binding domain-like"/>
    <property type="match status" value="1"/>
</dbReference>
<proteinExistence type="predicted"/>
<keyword evidence="8" id="KW-1185">Reference proteome</keyword>
<dbReference type="RefSeq" id="WP_281810984.1">
    <property type="nucleotide sequence ID" value="NZ_BRLB01000001.1"/>
</dbReference>
<comment type="caution">
    <text evidence="7">The sequence shown here is derived from an EMBL/GenBank/DDBJ whole genome shotgun (WGS) entry which is preliminary data.</text>
</comment>
<dbReference type="InterPro" id="IPR013320">
    <property type="entry name" value="ConA-like_dom_sf"/>
</dbReference>
<feature type="chain" id="PRO_5040915856" description="F5/8 type C domain-containing protein" evidence="3">
    <location>
        <begin position="27"/>
        <end position="1403"/>
    </location>
</feature>
<dbReference type="Pfam" id="PF17851">
    <property type="entry name" value="GH43_C2"/>
    <property type="match status" value="1"/>
</dbReference>
<dbReference type="InterPro" id="IPR023296">
    <property type="entry name" value="Glyco_hydro_beta-prop_sf"/>
</dbReference>
<feature type="domain" description="Glycosyl hydrolase family 98 C-terminal" evidence="5">
    <location>
        <begin position="959"/>
        <end position="1200"/>
    </location>
</feature>
<dbReference type="SUPFAM" id="SSF49899">
    <property type="entry name" value="Concanavalin A-like lectins/glucanases"/>
    <property type="match status" value="1"/>
</dbReference>
<dbReference type="SUPFAM" id="SSF75005">
    <property type="entry name" value="Arabinanase/levansucrase/invertase"/>
    <property type="match status" value="1"/>
</dbReference>
<feature type="domain" description="Glycosyl hydrolase family 98 central" evidence="4">
    <location>
        <begin position="580"/>
        <end position="913"/>
    </location>
</feature>
<dbReference type="Gene3D" id="2.60.220.10">
    <property type="entry name" value="Polysaccharide lyase family 8-like, C-terminal"/>
    <property type="match status" value="1"/>
</dbReference>
<organism evidence="7 8">
    <name type="scientific">Vallitalea longa</name>
    <dbReference type="NCBI Taxonomy" id="2936439"/>
    <lineage>
        <taxon>Bacteria</taxon>
        <taxon>Bacillati</taxon>
        <taxon>Bacillota</taxon>
        <taxon>Clostridia</taxon>
        <taxon>Lachnospirales</taxon>
        <taxon>Vallitaleaceae</taxon>
        <taxon>Vallitalea</taxon>
    </lineage>
</organism>
<sequence>MKKITKRIMCVFFTLIFIASNINVYATEDSNDILISTDEDEKMSNGRPLVWRNFALDGKVSLHSNKLNSDRPASMANDGIVIDSNKMTSFENYAELGSTSSPATGTEEELPDGAEDKDKYYLQLELEEQVSIEKIKLYRYWGVDIRYHDTVILASEDEEFTEEDVIWNADENNIYGFGNGSEWDYIESKDGYEFVFEPRQVKHIRVYSSGKSGYNGVLNNNMIEKGSVAWAYGLHCVEIEAYGKELAPEKPVYNAENYLNIPTFTANGKNEGEVTHPDIIKFDTSWNGYKYWMAVTPNQTGNSQFENPCIVASNDGENWVVPKDIENPLTGIKEEPRPYHNCDVDLVYDEDSDSLRVYYVWSKDDIPYGQDGFQPSEVRLIEVKKSDEGYSVSSPETVVISDKRYDILSPSIVKKSDDEWYMWCVNTGDRGYNNQTNHVDYRTSSDGKNWSMPVSLKDTFIQRGYQPWHIDVEYVEEKDEYFTIFPAYPDGGNSEFTELFFARSNDGITWTNYENPMLRVDRDSWDSDFIYRSTFIIENDTMRIWYSAGTGEGWRIGYTANNIDNIINELGESYQGEVEPEELRIEINNENPLFLHHLYRVISNAEGLNGPLQGGNSIQGFWNAIVGGDENGNALREDLRDNQAIIIHASGNVKANKSTLDWYEETCEKTLMNTPEDITDDAPFFIMVSNSGTSGGGKYEPPSIEWTHKMYEEYPNMIGVFFSENHNATSSWEREARSLYMARQLELAAMYGGHVVYSDMNDNNDYIQSVIDNEILYDALEKYNDNFVLIAKTTSAWDPDDYNSDESVVQGAWLAEAAGNWGSLIDSWMWFIENFGPLYGNDTFSVWKGVEECRGPVTFPELFYPMRMIQQARVGATVFTFEHPYYSTSVKDQFTPTFTAAIAKAMEYMVDYNIPTREEVIENTKVAYSANPYSLRKLSQNQLNPLDYLYGDSNNNGYSDTTMMTYFTGRYGTLPTIPKLAKPEILEKFENVIDYNYVTNELKNSDGIVNYFNEKYEENYTGDAYVSNKDDVWFAYNNNWNIDSRLDSELDSKQSAAFKLQNKINANIEFSPYSYFVIDSQDLTHVKVQHNNFLVDKNDIWVGYDVDTTSHWDSDHDTQMDEYLLNEFIPDDVRKDDRYRSSKLVLKGLNSEPVIRILDGMTNDDGSKQYDNITSEWNEEEKEFTINISSNGWVDFVIDIDDANEIKELSENWEIVRENSNLWKFAQDGSDKISIKQTAGCHWNNFEPKGNNLFITEPNAQDNENYSVTVKMTGVTTTGYEQAGLLIYKDDDNFVQIARMHKMGNPLIAMNTRSNGDNVEDVKPEKAGYTNATIYLKLLKNNDNYTGYYSEDGQNWVEVANVDNATLDNARIGLFASTEDVDDWFEFEEFKVDNRLISFTEEP</sequence>
<dbReference type="InterPro" id="IPR011071">
    <property type="entry name" value="Lyase_8-like_C"/>
</dbReference>
<evidence type="ECO:0008006" key="9">
    <source>
        <dbReference type="Google" id="ProtNLM"/>
    </source>
</evidence>
<dbReference type="Pfam" id="PF08307">
    <property type="entry name" value="Glyco_hydro_98C"/>
    <property type="match status" value="1"/>
</dbReference>
<keyword evidence="1" id="KW-0378">Hydrolase</keyword>